<comment type="caution">
    <text evidence="2">The sequence shown here is derived from an EMBL/GenBank/DDBJ whole genome shotgun (WGS) entry which is preliminary data.</text>
</comment>
<feature type="compositionally biased region" description="Low complexity" evidence="1">
    <location>
        <begin position="72"/>
        <end position="96"/>
    </location>
</feature>
<sequence>MYVLPAALPFAASPRLRHPPLFPPPARVVVRSEAGKRLTTIYYSSALLACLLAGLPCYPPPTTAVAAATTTTTTTTTTSSTTTTTTTTTTNTTITSRRLPKSQADQDSYISSLCFPFPGTASIRKSPSSTRHLRDVVSTNVRPLLRLLHLRLHLRLHQHLLLLVLHLLRRFQLISTAVCFLHSPSPAGPLPRVSPPPPNPPICRRGSSY</sequence>
<dbReference type="AlphaFoldDB" id="A0A151GET4"/>
<dbReference type="GeneID" id="63720204"/>
<dbReference type="RefSeq" id="XP_040654950.1">
    <property type="nucleotide sequence ID" value="XM_040804846.1"/>
</dbReference>
<evidence type="ECO:0000313" key="3">
    <source>
        <dbReference type="Proteomes" id="UP000076580"/>
    </source>
</evidence>
<proteinExistence type="predicted"/>
<dbReference type="InParanoid" id="A0A151GET4"/>
<protein>
    <submittedName>
        <fullName evidence="2">Uncharacterized protein</fullName>
    </submittedName>
</protein>
<evidence type="ECO:0000256" key="1">
    <source>
        <dbReference type="SAM" id="MobiDB-lite"/>
    </source>
</evidence>
<feature type="region of interest" description="Disordered" evidence="1">
    <location>
        <begin position="72"/>
        <end position="103"/>
    </location>
</feature>
<keyword evidence="3" id="KW-1185">Reference proteome</keyword>
<organism evidence="2 3">
    <name type="scientific">Drechmeria coniospora</name>
    <name type="common">Nematophagous fungus</name>
    <name type="synonym">Meria coniospora</name>
    <dbReference type="NCBI Taxonomy" id="98403"/>
    <lineage>
        <taxon>Eukaryota</taxon>
        <taxon>Fungi</taxon>
        <taxon>Dikarya</taxon>
        <taxon>Ascomycota</taxon>
        <taxon>Pezizomycotina</taxon>
        <taxon>Sordariomycetes</taxon>
        <taxon>Hypocreomycetidae</taxon>
        <taxon>Hypocreales</taxon>
        <taxon>Ophiocordycipitaceae</taxon>
        <taxon>Drechmeria</taxon>
    </lineage>
</organism>
<accession>A0A151GET4</accession>
<feature type="region of interest" description="Disordered" evidence="1">
    <location>
        <begin position="188"/>
        <end position="209"/>
    </location>
</feature>
<feature type="compositionally biased region" description="Pro residues" evidence="1">
    <location>
        <begin position="188"/>
        <end position="201"/>
    </location>
</feature>
<dbReference type="Proteomes" id="UP000076580">
    <property type="component" value="Chromosome 03"/>
</dbReference>
<gene>
    <name evidence="2" type="ORF">DCS_07561</name>
</gene>
<evidence type="ECO:0000313" key="2">
    <source>
        <dbReference type="EMBL" id="KYK55598.1"/>
    </source>
</evidence>
<name>A0A151GET4_DRECN</name>
<dbReference type="EMBL" id="LAYC01000003">
    <property type="protein sequence ID" value="KYK55598.1"/>
    <property type="molecule type" value="Genomic_DNA"/>
</dbReference>
<reference evidence="2 3" key="1">
    <citation type="journal article" date="2016" name="Sci. Rep.">
        <title>Insights into Adaptations to a Near-Obligate Nematode Endoparasitic Lifestyle from the Finished Genome of Drechmeria coniospora.</title>
        <authorList>
            <person name="Zhang L."/>
            <person name="Zhou Z."/>
            <person name="Guo Q."/>
            <person name="Fokkens L."/>
            <person name="Miskei M."/>
            <person name="Pocsi I."/>
            <person name="Zhang W."/>
            <person name="Chen M."/>
            <person name="Wang L."/>
            <person name="Sun Y."/>
            <person name="Donzelli B.G."/>
            <person name="Gibson D.M."/>
            <person name="Nelson D.R."/>
            <person name="Luo J.G."/>
            <person name="Rep M."/>
            <person name="Liu H."/>
            <person name="Yang S."/>
            <person name="Wang J."/>
            <person name="Krasnoff S.B."/>
            <person name="Xu Y."/>
            <person name="Molnar I."/>
            <person name="Lin M."/>
        </authorList>
    </citation>
    <scope>NUCLEOTIDE SEQUENCE [LARGE SCALE GENOMIC DNA]</scope>
    <source>
        <strain evidence="2 3">ARSEF 6962</strain>
    </source>
</reference>